<keyword evidence="4" id="KW-0676">Redox-active center</keyword>
<dbReference type="PROSITE" id="PS51352">
    <property type="entry name" value="THIOREDOXIN_2"/>
    <property type="match status" value="1"/>
</dbReference>
<dbReference type="InterPro" id="IPR013740">
    <property type="entry name" value="Redoxin"/>
</dbReference>
<accession>A0AAU8UWJ4</accession>
<dbReference type="InterPro" id="IPR036249">
    <property type="entry name" value="Thioredoxin-like_sf"/>
</dbReference>
<evidence type="ECO:0000256" key="2">
    <source>
        <dbReference type="ARBA" id="ARBA00022748"/>
    </source>
</evidence>
<dbReference type="Proteomes" id="UP000190848">
    <property type="component" value="Chromosome"/>
</dbReference>
<name>A0AAU8UWJ4_9FLAO</name>
<dbReference type="EMBL" id="CP016374">
    <property type="protein sequence ID" value="AQX02228.1"/>
    <property type="molecule type" value="Genomic_DNA"/>
</dbReference>
<comment type="subcellular location">
    <subcellularLocation>
        <location evidence="1">Cell envelope</location>
    </subcellularLocation>
</comment>
<evidence type="ECO:0000313" key="7">
    <source>
        <dbReference type="Proteomes" id="UP000190848"/>
    </source>
</evidence>
<dbReference type="InterPro" id="IPR013766">
    <property type="entry name" value="Thioredoxin_domain"/>
</dbReference>
<dbReference type="GO" id="GO:0017004">
    <property type="term" value="P:cytochrome complex assembly"/>
    <property type="evidence" value="ECO:0007669"/>
    <property type="project" value="UniProtKB-KW"/>
</dbReference>
<keyword evidence="2" id="KW-0201">Cytochrome c-type biogenesis</keyword>
<dbReference type="GO" id="GO:0030313">
    <property type="term" value="C:cell envelope"/>
    <property type="evidence" value="ECO:0007669"/>
    <property type="project" value="UniProtKB-SubCell"/>
</dbReference>
<dbReference type="SUPFAM" id="SSF52833">
    <property type="entry name" value="Thioredoxin-like"/>
    <property type="match status" value="1"/>
</dbReference>
<dbReference type="RefSeq" id="WP_078396291.1">
    <property type="nucleotide sequence ID" value="NZ_CP016374.1"/>
</dbReference>
<feature type="domain" description="Thioredoxin" evidence="5">
    <location>
        <begin position="323"/>
        <end position="464"/>
    </location>
</feature>
<evidence type="ECO:0000313" key="6">
    <source>
        <dbReference type="EMBL" id="AQX02228.1"/>
    </source>
</evidence>
<dbReference type="PANTHER" id="PTHR42852:SF6">
    <property type="entry name" value="THIOL:DISULFIDE INTERCHANGE PROTEIN DSBE"/>
    <property type="match status" value="1"/>
</dbReference>
<gene>
    <name evidence="6" type="ORF">BBD32_12535</name>
</gene>
<dbReference type="Pfam" id="PF08534">
    <property type="entry name" value="Redoxin"/>
    <property type="match status" value="1"/>
</dbReference>
<keyword evidence="3" id="KW-1015">Disulfide bond</keyword>
<sequence>MKNFFIILLLLIVVGCESSISSTVVEGSVQGATVSQLYIKSFELALPDTINVDHNGSFKKELAIKTAGFFTLYNNKGGRREFKVYLEPGKKNNITLNVEKMEVVVNGELSKENQLYNELERGSSNFIEKLWPDFETLDGESIMKRINVFQKSQNLVISDYAKKNKYNSDFIELLEQDVLYTSLMYKKWYLMDYMRTSDKEKKNKMMSPAEFKKYDEEINKTIEENPSLLKLDSYREVLYDQKGRNVNEKIDDDTSDFLLEDIKNIQTNIKSGEIQAAISYDFINLYLNKSKHKKDIVEIYKSFGAKGDKLEVIEKLYANLQKLDSGNLAPNFSCIGIDGQAYSLNDFKGNVVYIDLWATWCGPCINEIPYLKNLEKSFENKAIKFVSISIDRDTNSWKNFVKKKQLGGVQLYADGEFDSKIMKDYFITSIPHFILIGRDGKIIDSNANRPSDKNINQILEKALR</sequence>
<dbReference type="CDD" id="cd02966">
    <property type="entry name" value="TlpA_like_family"/>
    <property type="match status" value="1"/>
</dbReference>
<dbReference type="PANTHER" id="PTHR42852">
    <property type="entry name" value="THIOL:DISULFIDE INTERCHANGE PROTEIN DSBE"/>
    <property type="match status" value="1"/>
</dbReference>
<evidence type="ECO:0000256" key="1">
    <source>
        <dbReference type="ARBA" id="ARBA00004196"/>
    </source>
</evidence>
<dbReference type="InterPro" id="IPR050553">
    <property type="entry name" value="Thioredoxin_ResA/DsbE_sf"/>
</dbReference>
<proteinExistence type="predicted"/>
<dbReference type="Gene3D" id="3.40.30.10">
    <property type="entry name" value="Glutaredoxin"/>
    <property type="match status" value="1"/>
</dbReference>
<evidence type="ECO:0000259" key="5">
    <source>
        <dbReference type="PROSITE" id="PS51352"/>
    </source>
</evidence>
<dbReference type="PROSITE" id="PS51257">
    <property type="entry name" value="PROKAR_LIPOPROTEIN"/>
    <property type="match status" value="1"/>
</dbReference>
<dbReference type="AlphaFoldDB" id="A0AAU8UWJ4"/>
<reference evidence="6 7" key="1">
    <citation type="submission" date="2016-07" db="EMBL/GenBank/DDBJ databases">
        <title>Revisiting the taxonomy of the Elizabethkingia Genus using Whole-Genome Sequencing, Optical Mapping, and MALDI-TOF, along with proposal of three novel Elizabethkingia species: Elizabethkingia bruuniana sp. nov., Elizabethkingia ursingii sp. nov., and Elizabethkingia occulta sp. nov.</title>
        <authorList>
            <person name="Nicholson A.C."/>
        </authorList>
    </citation>
    <scope>NUCLEOTIDE SEQUENCE [LARGE SCALE GENOMIC DNA]</scope>
    <source>
        <strain evidence="6 7">F3201</strain>
    </source>
</reference>
<dbReference type="GO" id="GO:0016491">
    <property type="term" value="F:oxidoreductase activity"/>
    <property type="evidence" value="ECO:0007669"/>
    <property type="project" value="InterPro"/>
</dbReference>
<evidence type="ECO:0000256" key="4">
    <source>
        <dbReference type="ARBA" id="ARBA00023284"/>
    </source>
</evidence>
<protein>
    <recommendedName>
        <fullName evidence="5">Thioredoxin domain-containing protein</fullName>
    </recommendedName>
</protein>
<organism evidence="6 7">
    <name type="scientific">Elizabethkingia anophelis</name>
    <dbReference type="NCBI Taxonomy" id="1117645"/>
    <lineage>
        <taxon>Bacteria</taxon>
        <taxon>Pseudomonadati</taxon>
        <taxon>Bacteroidota</taxon>
        <taxon>Flavobacteriia</taxon>
        <taxon>Flavobacteriales</taxon>
        <taxon>Weeksellaceae</taxon>
        <taxon>Elizabethkingia</taxon>
    </lineage>
</organism>
<evidence type="ECO:0000256" key="3">
    <source>
        <dbReference type="ARBA" id="ARBA00023157"/>
    </source>
</evidence>